<comment type="similarity">
    <text evidence="1 6">Belongs to the glycosyl hydrolase 31 family.</text>
</comment>
<dbReference type="SUPFAM" id="SSF117125">
    <property type="entry name" value="Putative glucosidase YicI, C-terminal domain"/>
    <property type="match status" value="1"/>
</dbReference>
<dbReference type="SUPFAM" id="SSF74650">
    <property type="entry name" value="Galactose mutarotase-like"/>
    <property type="match status" value="1"/>
</dbReference>
<accession>A0A7T0PWY4</accession>
<evidence type="ECO:0000256" key="3">
    <source>
        <dbReference type="ARBA" id="ARBA00023295"/>
    </source>
</evidence>
<dbReference type="Gene3D" id="2.60.40.1760">
    <property type="entry name" value="glycosyl hydrolase (family 31)"/>
    <property type="match status" value="1"/>
</dbReference>
<gene>
    <name evidence="10" type="primary">yicI</name>
    <name evidence="10" type="ORF">ID810_11480</name>
</gene>
<dbReference type="FunFam" id="3.20.20.80:FF:000053">
    <property type="entry name" value="Alpha-xylosidase YicI"/>
    <property type="match status" value="1"/>
</dbReference>
<dbReference type="PANTHER" id="PTHR43053">
    <property type="entry name" value="GLYCOSIDASE FAMILY 31"/>
    <property type="match status" value="1"/>
</dbReference>
<dbReference type="EMBL" id="CP063989">
    <property type="protein sequence ID" value="QPL05315.1"/>
    <property type="molecule type" value="Genomic_DNA"/>
</dbReference>
<evidence type="ECO:0000256" key="1">
    <source>
        <dbReference type="ARBA" id="ARBA00007806"/>
    </source>
</evidence>
<dbReference type="InterPro" id="IPR000322">
    <property type="entry name" value="Glyco_hydro_31_TIM"/>
</dbReference>
<name>A0A7T0PWY4_9ACTO</name>
<dbReference type="GO" id="GO:0005975">
    <property type="term" value="P:carbohydrate metabolic process"/>
    <property type="evidence" value="ECO:0007669"/>
    <property type="project" value="InterPro"/>
</dbReference>
<dbReference type="Gene3D" id="3.20.20.80">
    <property type="entry name" value="Glycosidases"/>
    <property type="match status" value="1"/>
</dbReference>
<evidence type="ECO:0000256" key="4">
    <source>
        <dbReference type="ARBA" id="ARBA00052064"/>
    </source>
</evidence>
<dbReference type="InterPro" id="IPR050985">
    <property type="entry name" value="Alpha-glycosidase_related"/>
</dbReference>
<dbReference type="InterPro" id="IPR025887">
    <property type="entry name" value="Glyco_hydro_31_N_dom"/>
</dbReference>
<dbReference type="PANTHER" id="PTHR43053:SF4">
    <property type="entry name" value="MYOGENESIS-REGULATING GLYCOSIDASE"/>
    <property type="match status" value="1"/>
</dbReference>
<dbReference type="InterPro" id="IPR011013">
    <property type="entry name" value="Gal_mutarotase_sf_dom"/>
</dbReference>
<proteinExistence type="inferred from homology"/>
<evidence type="ECO:0000259" key="8">
    <source>
        <dbReference type="Pfam" id="PF13802"/>
    </source>
</evidence>
<dbReference type="Pfam" id="PF01055">
    <property type="entry name" value="Glyco_hydro_31_2nd"/>
    <property type="match status" value="1"/>
</dbReference>
<dbReference type="InterPro" id="IPR013780">
    <property type="entry name" value="Glyco_hydro_b"/>
</dbReference>
<dbReference type="RefSeq" id="WP_166858300.1">
    <property type="nucleotide sequence ID" value="NZ_CP063989.1"/>
</dbReference>
<feature type="domain" description="Glycoside hydrolase family 31 TIM barrel" evidence="7">
    <location>
        <begin position="260"/>
        <end position="575"/>
    </location>
</feature>
<dbReference type="SUPFAM" id="SSF51011">
    <property type="entry name" value="Glycosyl hydrolase domain"/>
    <property type="match status" value="1"/>
</dbReference>
<evidence type="ECO:0000313" key="11">
    <source>
        <dbReference type="Proteomes" id="UP000594637"/>
    </source>
</evidence>
<dbReference type="NCBIfam" id="NF007940">
    <property type="entry name" value="PRK10658.1"/>
    <property type="match status" value="1"/>
</dbReference>
<evidence type="ECO:0000256" key="5">
    <source>
        <dbReference type="ARBA" id="ARBA00066962"/>
    </source>
</evidence>
<keyword evidence="3 6" id="KW-0326">Glycosidase</keyword>
<sequence length="756" mass="83577">MKFSNGYWLDRNGYQVNKARGLLDLVVEDGSVHAHAPVRPVLTRGDTLNTALLRATFTAVADGVIKVELVHHKGRRERGPSFEIVTDPAYRGVVERDCDGLVLRAGELAVALAEGEDWTAAFTHADRPLTASLPRAVAHVTGLDGRTWMREQLSLRPGERVYGLGERFGALTKNGQSIDIWNEDGGTASEQAYKNVPFYLTSAGYGVFVDHPGGVSFEVGSEVNTRTQFSVEGERLTYYLIDGPTPKDVLRRYTALTGRPPMVPTWSFGLWLTTSFTTSYDEETVTSFIDGMEERDLPLSVFHFDCFWMRGFHWCDFVWDPETFPDPAGMIARLKARGLRVCVWINPYIAQRSHLFDEGAERGYLVRTTDGDVWQTDLWQAGMGLVDFTNPQAVDWYREQLAGLLDIGVDCFKTDFGERVPVAGIAWHDGSDPEKMHNYYAHLYNRAVFDLLTQECGEGEAVLFARSATAGGQRLPVHWGGDNESTFASMGETLRGGLSLTSCGFGYWSHDIGGFEGTPDPDVFMRWVAFGLLSSHARLHGSGSVRVPWTFGEEAVDVTRAFIRLRLSLMPYLYAAAEEAHATGTPMMRSMFLEFPEDRGSWDVDTQYMLGPDLLVAPVMDPDGEVDVYLPPGTWTSYWTGRSAQGPCWVRETHGADTLPLYVREGAVLPLAQGLSRPEDDWVPGVVLRVYELADGEERVVTVPAHDGFEPAVFRLVHDGGTLRATASGARGAWALESGGRRAVGQGDTSLELALG</sequence>
<reference evidence="10 11" key="1">
    <citation type="submission" date="2020-11" db="EMBL/GenBank/DDBJ databases">
        <title>Actinomyces sp. ZJ750.</title>
        <authorList>
            <person name="Zhou J."/>
        </authorList>
    </citation>
    <scope>NUCLEOTIDE SEQUENCE [LARGE SCALE GENOMIC DNA]</scope>
    <source>
        <strain evidence="10 11">ZJ750</strain>
    </source>
</reference>
<keyword evidence="2 6" id="KW-0378">Hydrolase</keyword>
<dbReference type="GO" id="GO:0061634">
    <property type="term" value="F:alpha-D-xyloside xylohydrolase"/>
    <property type="evidence" value="ECO:0007669"/>
    <property type="project" value="UniProtKB-EC"/>
</dbReference>
<dbReference type="Pfam" id="PF21365">
    <property type="entry name" value="Glyco_hydro_31_3rd"/>
    <property type="match status" value="1"/>
</dbReference>
<protein>
    <recommendedName>
        <fullName evidence="5">alpha-D-xyloside xylohydrolase</fullName>
        <ecNumber evidence="5">3.2.1.177</ecNumber>
    </recommendedName>
</protein>
<keyword evidence="11" id="KW-1185">Reference proteome</keyword>
<evidence type="ECO:0000256" key="6">
    <source>
        <dbReference type="RuleBase" id="RU361185"/>
    </source>
</evidence>
<dbReference type="CDD" id="cd06593">
    <property type="entry name" value="GH31_xylosidase_YicI"/>
    <property type="match status" value="1"/>
</dbReference>
<comment type="catalytic activity">
    <reaction evidence="4">
        <text>Hydrolysis of terminal, non-reducing alpha-D-xylose residues with release of alpha-D-xylose.</text>
        <dbReference type="EC" id="3.2.1.177"/>
    </reaction>
</comment>
<organism evidence="10 11">
    <name type="scientific">Actinomyces respiraculi</name>
    <dbReference type="NCBI Taxonomy" id="2744574"/>
    <lineage>
        <taxon>Bacteria</taxon>
        <taxon>Bacillati</taxon>
        <taxon>Actinomycetota</taxon>
        <taxon>Actinomycetes</taxon>
        <taxon>Actinomycetales</taxon>
        <taxon>Actinomycetaceae</taxon>
        <taxon>Actinomyces</taxon>
    </lineage>
</organism>
<dbReference type="KEGG" id="arep:ID810_11480"/>
<dbReference type="CDD" id="cd14752">
    <property type="entry name" value="GH31_N"/>
    <property type="match status" value="1"/>
</dbReference>
<dbReference type="SUPFAM" id="SSF51445">
    <property type="entry name" value="(Trans)glycosidases"/>
    <property type="match status" value="1"/>
</dbReference>
<feature type="domain" description="Glycosyl hydrolase family 31 C-terminal" evidence="9">
    <location>
        <begin position="584"/>
        <end position="669"/>
    </location>
</feature>
<dbReference type="Proteomes" id="UP000594637">
    <property type="component" value="Chromosome"/>
</dbReference>
<dbReference type="InterPro" id="IPR017853">
    <property type="entry name" value="GH"/>
</dbReference>
<evidence type="ECO:0000259" key="9">
    <source>
        <dbReference type="Pfam" id="PF21365"/>
    </source>
</evidence>
<dbReference type="EC" id="3.2.1.177" evidence="5"/>
<feature type="domain" description="Glycoside hydrolase family 31 N-terminal" evidence="8">
    <location>
        <begin position="55"/>
        <end position="217"/>
    </location>
</feature>
<dbReference type="GO" id="GO:0030246">
    <property type="term" value="F:carbohydrate binding"/>
    <property type="evidence" value="ECO:0007669"/>
    <property type="project" value="InterPro"/>
</dbReference>
<dbReference type="Gene3D" id="2.60.40.1180">
    <property type="entry name" value="Golgi alpha-mannosidase II"/>
    <property type="match status" value="2"/>
</dbReference>
<evidence type="ECO:0000259" key="7">
    <source>
        <dbReference type="Pfam" id="PF01055"/>
    </source>
</evidence>
<evidence type="ECO:0000256" key="2">
    <source>
        <dbReference type="ARBA" id="ARBA00022801"/>
    </source>
</evidence>
<dbReference type="AlphaFoldDB" id="A0A7T0PWY4"/>
<evidence type="ECO:0000313" key="10">
    <source>
        <dbReference type="EMBL" id="QPL05315.1"/>
    </source>
</evidence>
<dbReference type="InterPro" id="IPR048395">
    <property type="entry name" value="Glyco_hydro_31_C"/>
</dbReference>
<dbReference type="Pfam" id="PF13802">
    <property type="entry name" value="Gal_mutarotas_2"/>
    <property type="match status" value="1"/>
</dbReference>